<dbReference type="Proteomes" id="UP001281003">
    <property type="component" value="Unassembled WGS sequence"/>
</dbReference>
<name>A0AAE0UAC0_SORBR</name>
<evidence type="ECO:0000313" key="2">
    <source>
        <dbReference type="EMBL" id="KAK3396846.1"/>
    </source>
</evidence>
<protein>
    <submittedName>
        <fullName evidence="2">Uncharacterized protein</fullName>
    </submittedName>
</protein>
<evidence type="ECO:0000256" key="1">
    <source>
        <dbReference type="SAM" id="MobiDB-lite"/>
    </source>
</evidence>
<reference evidence="2" key="2">
    <citation type="submission" date="2023-07" db="EMBL/GenBank/DDBJ databases">
        <authorList>
            <consortium name="Lawrence Berkeley National Laboratory"/>
            <person name="Haridas S."/>
            <person name="Hensen N."/>
            <person name="Bonometti L."/>
            <person name="Westerberg I."/>
            <person name="Brannstrom I.O."/>
            <person name="Guillou S."/>
            <person name="Cros-Aarteil S."/>
            <person name="Calhoun S."/>
            <person name="Kuo A."/>
            <person name="Mondo S."/>
            <person name="Pangilinan J."/>
            <person name="Riley R."/>
            <person name="LaButti K."/>
            <person name="Andreopoulos B."/>
            <person name="Lipzen A."/>
            <person name="Chen C."/>
            <person name="Yanf M."/>
            <person name="Daum C."/>
            <person name="Ng V."/>
            <person name="Clum A."/>
            <person name="Steindorff A."/>
            <person name="Ohm R."/>
            <person name="Martin F."/>
            <person name="Silar P."/>
            <person name="Natvig D."/>
            <person name="Lalanne C."/>
            <person name="Gautier V."/>
            <person name="Ament-velasquez S.L."/>
            <person name="Kruys A."/>
            <person name="Hutchinson M.I."/>
            <person name="Powell A.J."/>
            <person name="Barry K."/>
            <person name="Miller A.N."/>
            <person name="Grigoriev I.V."/>
            <person name="Debuchy R."/>
            <person name="Gladieux P."/>
            <person name="Thoren M.H."/>
            <person name="Johannesson H."/>
        </authorList>
    </citation>
    <scope>NUCLEOTIDE SEQUENCE</scope>
    <source>
        <strain evidence="2">FGSC 1904</strain>
    </source>
</reference>
<comment type="caution">
    <text evidence="2">The sequence shown here is derived from an EMBL/GenBank/DDBJ whole genome shotgun (WGS) entry which is preliminary data.</text>
</comment>
<sequence length="292" mass="30078">MPDSYYSGAGYPYPVEERCPGGKYYVPENPGYAGSIAGSAASSATIRPTYVNAQNQLGIDYPASQISRASGTSAASAARSNAGSYHSLRDVDPSDSVSVVGGGGSVVSTASRASRASRASNLSHVSRASSVRPEDSLSQVGGNRPSPANNRGRAQDLSPRELALLRAQGGHHAPTIVSMDFSRPPSVVGSQVGSGSQAGGGQIVPYGAAGSDISTDSTLVIDVRGDEIARQGGNNNSGGSGGGDLNIVVTEADVARGRDMWPGLDRASIVLRMKVVLTREEVTRRMAARSRR</sequence>
<keyword evidence="3" id="KW-1185">Reference proteome</keyword>
<feature type="compositionally biased region" description="Low complexity" evidence="1">
    <location>
        <begin position="106"/>
        <end position="120"/>
    </location>
</feature>
<feature type="region of interest" description="Disordered" evidence="1">
    <location>
        <begin position="175"/>
        <end position="198"/>
    </location>
</feature>
<accession>A0AAE0UAC0</accession>
<feature type="region of interest" description="Disordered" evidence="1">
    <location>
        <begin position="85"/>
        <end position="156"/>
    </location>
</feature>
<proteinExistence type="predicted"/>
<feature type="compositionally biased region" description="Polar residues" evidence="1">
    <location>
        <begin position="136"/>
        <end position="149"/>
    </location>
</feature>
<reference evidence="2" key="1">
    <citation type="journal article" date="2023" name="Mol. Phylogenet. Evol.">
        <title>Genome-scale phylogeny and comparative genomics of the fungal order Sordariales.</title>
        <authorList>
            <person name="Hensen N."/>
            <person name="Bonometti L."/>
            <person name="Westerberg I."/>
            <person name="Brannstrom I.O."/>
            <person name="Guillou S."/>
            <person name="Cros-Aarteil S."/>
            <person name="Calhoun S."/>
            <person name="Haridas S."/>
            <person name="Kuo A."/>
            <person name="Mondo S."/>
            <person name="Pangilinan J."/>
            <person name="Riley R."/>
            <person name="LaButti K."/>
            <person name="Andreopoulos B."/>
            <person name="Lipzen A."/>
            <person name="Chen C."/>
            <person name="Yan M."/>
            <person name="Daum C."/>
            <person name="Ng V."/>
            <person name="Clum A."/>
            <person name="Steindorff A."/>
            <person name="Ohm R.A."/>
            <person name="Martin F."/>
            <person name="Silar P."/>
            <person name="Natvig D.O."/>
            <person name="Lalanne C."/>
            <person name="Gautier V."/>
            <person name="Ament-Velasquez S.L."/>
            <person name="Kruys A."/>
            <person name="Hutchinson M.I."/>
            <person name="Powell A.J."/>
            <person name="Barry K."/>
            <person name="Miller A.N."/>
            <person name="Grigoriev I.V."/>
            <person name="Debuchy R."/>
            <person name="Gladieux P."/>
            <person name="Hiltunen Thoren M."/>
            <person name="Johannesson H."/>
        </authorList>
    </citation>
    <scope>NUCLEOTIDE SEQUENCE</scope>
    <source>
        <strain evidence="2">FGSC 1904</strain>
    </source>
</reference>
<evidence type="ECO:0000313" key="3">
    <source>
        <dbReference type="Proteomes" id="UP001281003"/>
    </source>
</evidence>
<organism evidence="2 3">
    <name type="scientific">Sordaria brevicollis</name>
    <dbReference type="NCBI Taxonomy" id="83679"/>
    <lineage>
        <taxon>Eukaryota</taxon>
        <taxon>Fungi</taxon>
        <taxon>Dikarya</taxon>
        <taxon>Ascomycota</taxon>
        <taxon>Pezizomycotina</taxon>
        <taxon>Sordariomycetes</taxon>
        <taxon>Sordariomycetidae</taxon>
        <taxon>Sordariales</taxon>
        <taxon>Sordariaceae</taxon>
        <taxon>Sordaria</taxon>
    </lineage>
</organism>
<dbReference type="EMBL" id="JAUTDP010000008">
    <property type="protein sequence ID" value="KAK3396846.1"/>
    <property type="molecule type" value="Genomic_DNA"/>
</dbReference>
<gene>
    <name evidence="2" type="ORF">B0T20DRAFT_243950</name>
</gene>
<feature type="compositionally biased region" description="Low complexity" evidence="1">
    <location>
        <begin position="186"/>
        <end position="195"/>
    </location>
</feature>
<dbReference type="AlphaFoldDB" id="A0AAE0UAC0"/>